<keyword evidence="4" id="KW-0472">Membrane</keyword>
<evidence type="ECO:0000256" key="5">
    <source>
        <dbReference type="SAM" id="MobiDB-lite"/>
    </source>
</evidence>
<dbReference type="GO" id="GO:0016787">
    <property type="term" value="F:hydrolase activity"/>
    <property type="evidence" value="ECO:0007669"/>
    <property type="project" value="InterPro"/>
</dbReference>
<dbReference type="Proteomes" id="UP000298030">
    <property type="component" value="Unassembled WGS sequence"/>
</dbReference>
<dbReference type="EMBL" id="QPFP01000004">
    <property type="protein sequence ID" value="TEB37375.1"/>
    <property type="molecule type" value="Genomic_DNA"/>
</dbReference>
<dbReference type="SUPFAM" id="SSF56300">
    <property type="entry name" value="Metallo-dependent phosphatases"/>
    <property type="match status" value="1"/>
</dbReference>
<evidence type="ECO:0000259" key="6">
    <source>
        <dbReference type="Pfam" id="PF00149"/>
    </source>
</evidence>
<evidence type="ECO:0000313" key="7">
    <source>
        <dbReference type="EMBL" id="TEB37375.1"/>
    </source>
</evidence>
<dbReference type="OrthoDB" id="5977743at2759"/>
<dbReference type="PANTHER" id="PTHR13315:SF4">
    <property type="entry name" value="METALLOPHOSPHOESTERASE, ISOFORM E"/>
    <property type="match status" value="1"/>
</dbReference>
<dbReference type="InterPro" id="IPR004843">
    <property type="entry name" value="Calcineurin-like_PHP"/>
</dbReference>
<feature type="domain" description="Calcineurin-like phosphoesterase" evidence="6">
    <location>
        <begin position="65"/>
        <end position="304"/>
    </location>
</feature>
<comment type="caution">
    <text evidence="7">The sequence shown here is derived from an EMBL/GenBank/DDBJ whole genome shotgun (WGS) entry which is preliminary data.</text>
</comment>
<evidence type="ECO:0000256" key="2">
    <source>
        <dbReference type="ARBA" id="ARBA00022692"/>
    </source>
</evidence>
<proteinExistence type="predicted"/>
<keyword evidence="8" id="KW-1185">Reference proteome</keyword>
<dbReference type="GO" id="GO:0016020">
    <property type="term" value="C:membrane"/>
    <property type="evidence" value="ECO:0007669"/>
    <property type="project" value="UniProtKB-SubCell"/>
</dbReference>
<keyword evidence="2" id="KW-0812">Transmembrane</keyword>
<dbReference type="GO" id="GO:0006506">
    <property type="term" value="P:GPI anchor biosynthetic process"/>
    <property type="evidence" value="ECO:0007669"/>
    <property type="project" value="InterPro"/>
</dbReference>
<dbReference type="STRING" id="71717.A0A4Y7TT71"/>
<dbReference type="AlphaFoldDB" id="A0A4Y7TT71"/>
<gene>
    <name evidence="7" type="ORF">FA13DRAFT_1770896</name>
</gene>
<feature type="region of interest" description="Disordered" evidence="5">
    <location>
        <begin position="415"/>
        <end position="463"/>
    </location>
</feature>
<comment type="subcellular location">
    <subcellularLocation>
        <location evidence="1">Membrane</location>
        <topology evidence="1">Multi-pass membrane protein</topology>
    </subcellularLocation>
</comment>
<evidence type="ECO:0000313" key="8">
    <source>
        <dbReference type="Proteomes" id="UP000298030"/>
    </source>
</evidence>
<name>A0A4Y7TT71_COPMI</name>
<protein>
    <submittedName>
        <fullName evidence="7">Metallo-dependent phosphatase</fullName>
    </submittedName>
</protein>
<keyword evidence="3" id="KW-1133">Transmembrane helix</keyword>
<evidence type="ECO:0000256" key="1">
    <source>
        <dbReference type="ARBA" id="ARBA00004141"/>
    </source>
</evidence>
<organism evidence="7 8">
    <name type="scientific">Coprinellus micaceus</name>
    <name type="common">Glistening ink-cap mushroom</name>
    <name type="synonym">Coprinus micaceus</name>
    <dbReference type="NCBI Taxonomy" id="71717"/>
    <lineage>
        <taxon>Eukaryota</taxon>
        <taxon>Fungi</taxon>
        <taxon>Dikarya</taxon>
        <taxon>Basidiomycota</taxon>
        <taxon>Agaricomycotina</taxon>
        <taxon>Agaricomycetes</taxon>
        <taxon>Agaricomycetidae</taxon>
        <taxon>Agaricales</taxon>
        <taxon>Agaricineae</taxon>
        <taxon>Psathyrellaceae</taxon>
        <taxon>Coprinellus</taxon>
    </lineage>
</organism>
<dbReference type="GO" id="GO:0005783">
    <property type="term" value="C:endoplasmic reticulum"/>
    <property type="evidence" value="ECO:0007669"/>
    <property type="project" value="TreeGrafter"/>
</dbReference>
<accession>A0A4Y7TT71</accession>
<evidence type="ECO:0000256" key="3">
    <source>
        <dbReference type="ARBA" id="ARBA00022989"/>
    </source>
</evidence>
<evidence type="ECO:0000256" key="4">
    <source>
        <dbReference type="ARBA" id="ARBA00023136"/>
    </source>
</evidence>
<dbReference type="Pfam" id="PF00149">
    <property type="entry name" value="Metallophos"/>
    <property type="match status" value="1"/>
</dbReference>
<dbReference type="Gene3D" id="3.60.21.10">
    <property type="match status" value="1"/>
</dbReference>
<dbReference type="PANTHER" id="PTHR13315">
    <property type="entry name" value="METALLO PHOSPHOESTERASE RELATED"/>
    <property type="match status" value="1"/>
</dbReference>
<dbReference type="InterPro" id="IPR029052">
    <property type="entry name" value="Metallo-depent_PP-like"/>
</dbReference>
<reference evidence="7 8" key="1">
    <citation type="journal article" date="2019" name="Nat. Ecol. Evol.">
        <title>Megaphylogeny resolves global patterns of mushroom evolution.</title>
        <authorList>
            <person name="Varga T."/>
            <person name="Krizsan K."/>
            <person name="Foldi C."/>
            <person name="Dima B."/>
            <person name="Sanchez-Garcia M."/>
            <person name="Sanchez-Ramirez S."/>
            <person name="Szollosi G.J."/>
            <person name="Szarkandi J.G."/>
            <person name="Papp V."/>
            <person name="Albert L."/>
            <person name="Andreopoulos W."/>
            <person name="Angelini C."/>
            <person name="Antonin V."/>
            <person name="Barry K.W."/>
            <person name="Bougher N.L."/>
            <person name="Buchanan P."/>
            <person name="Buyck B."/>
            <person name="Bense V."/>
            <person name="Catcheside P."/>
            <person name="Chovatia M."/>
            <person name="Cooper J."/>
            <person name="Damon W."/>
            <person name="Desjardin D."/>
            <person name="Finy P."/>
            <person name="Geml J."/>
            <person name="Haridas S."/>
            <person name="Hughes K."/>
            <person name="Justo A."/>
            <person name="Karasinski D."/>
            <person name="Kautmanova I."/>
            <person name="Kiss B."/>
            <person name="Kocsube S."/>
            <person name="Kotiranta H."/>
            <person name="LaButti K.M."/>
            <person name="Lechner B.E."/>
            <person name="Liimatainen K."/>
            <person name="Lipzen A."/>
            <person name="Lukacs Z."/>
            <person name="Mihaltcheva S."/>
            <person name="Morgado L.N."/>
            <person name="Niskanen T."/>
            <person name="Noordeloos M.E."/>
            <person name="Ohm R.A."/>
            <person name="Ortiz-Santana B."/>
            <person name="Ovrebo C."/>
            <person name="Racz N."/>
            <person name="Riley R."/>
            <person name="Savchenko A."/>
            <person name="Shiryaev A."/>
            <person name="Soop K."/>
            <person name="Spirin V."/>
            <person name="Szebenyi C."/>
            <person name="Tomsovsky M."/>
            <person name="Tulloss R.E."/>
            <person name="Uehling J."/>
            <person name="Grigoriev I.V."/>
            <person name="Vagvolgyi C."/>
            <person name="Papp T."/>
            <person name="Martin F.M."/>
            <person name="Miettinen O."/>
            <person name="Hibbett D.S."/>
            <person name="Nagy L.G."/>
        </authorList>
    </citation>
    <scope>NUCLEOTIDE SEQUENCE [LARGE SCALE GENOMIC DNA]</scope>
    <source>
        <strain evidence="7 8">FP101781</strain>
    </source>
</reference>
<sequence length="601" mass="67907">MALFRRGHLVVTLLSIFWVGLTIWQEYLQWAFDGSRCQWPDHNFIQRLVTRFPEDSNDGPKPEHVLIVADPQILDHRSYPGRGAILTWLSRVIVDLNLRKNWWVAASKNPDAVVFLGDMMDGGRFDMSEDEYEEYFQRFKSIFKLDPSTPQYFIPGNHDTGLGFSQHFSPYTHLRYTTHFGEKNYVVNLANHTLTFIDAPGFVDEESKRLGKGKTYESWKPIADGPLEFMTRFKKDNRQDPTILFSHVPLYRPDGRGCGPLRERGTIRPGVGDGYQNTLGKQSTQKLLDLLSPRLVFSGDDHDYCEHTHQHGRTKVREVTVKSISMAMGIKRPGFQLLSLAPPALRREGVSYADAPCALPDQLATYLRVYIPFGVLSLLIVAISQFVSFRGLKSRSNLKHSVDYGMGDDDDFVNGHRSRPSFRLTPNLRTRRDASESDSSSGLLPTPVSASRRSISPSFSSQGDSKVIGFGEAMLRRIPRAFDVSGPSSHSRLSRRPRGRLVKFLCDVRDVAVWPLGLQFGTYAPHTPRFPPRENRTPGGSRYSRYLEEHVNGNDPGYHYPIDCDPVCHMIVTKASRPGNGSYPTGTSDDLSFYESPLSIA</sequence>
<dbReference type="InterPro" id="IPR033308">
    <property type="entry name" value="PGAP5/Cdc1/Ted1"/>
</dbReference>
<feature type="compositionally biased region" description="Low complexity" evidence="5">
    <location>
        <begin position="449"/>
        <end position="461"/>
    </location>
</feature>